<protein>
    <submittedName>
        <fullName evidence="2">Uncharacterized protein</fullName>
    </submittedName>
</protein>
<accession>A0A1W0CD06</accession>
<comment type="caution">
    <text evidence="2">The sequence shown here is derived from an EMBL/GenBank/DDBJ whole genome shotgun (WGS) entry which is preliminary data.</text>
</comment>
<dbReference type="STRING" id="394935.GCA_000758475_01130"/>
<reference evidence="2 3" key="1">
    <citation type="submission" date="2017-02" db="EMBL/GenBank/DDBJ databases">
        <title>Chromobacterium haemolyticum H5244.</title>
        <authorList>
            <person name="Gulvik C.A."/>
        </authorList>
    </citation>
    <scope>NUCLEOTIDE SEQUENCE [LARGE SCALE GENOMIC DNA]</scope>
    <source>
        <strain evidence="2 3">H5244</strain>
    </source>
</reference>
<proteinExistence type="predicted"/>
<dbReference type="OrthoDB" id="8596050at2"/>
<organism evidence="2 3">
    <name type="scientific">Chromobacterium haemolyticum</name>
    <dbReference type="NCBI Taxonomy" id="394935"/>
    <lineage>
        <taxon>Bacteria</taxon>
        <taxon>Pseudomonadati</taxon>
        <taxon>Pseudomonadota</taxon>
        <taxon>Betaproteobacteria</taxon>
        <taxon>Neisseriales</taxon>
        <taxon>Chromobacteriaceae</taxon>
        <taxon>Chromobacterium</taxon>
    </lineage>
</organism>
<gene>
    <name evidence="2" type="ORF">B0T45_08195</name>
</gene>
<evidence type="ECO:0000313" key="2">
    <source>
        <dbReference type="EMBL" id="OQS41703.1"/>
    </source>
</evidence>
<name>A0A1W0CD06_9NEIS</name>
<evidence type="ECO:0000256" key="1">
    <source>
        <dbReference type="SAM" id="Coils"/>
    </source>
</evidence>
<dbReference type="Proteomes" id="UP000192721">
    <property type="component" value="Unassembled WGS sequence"/>
</dbReference>
<evidence type="ECO:0000313" key="3">
    <source>
        <dbReference type="Proteomes" id="UP000192721"/>
    </source>
</evidence>
<dbReference type="EMBL" id="MUKV01000007">
    <property type="protein sequence ID" value="OQS41703.1"/>
    <property type="molecule type" value="Genomic_DNA"/>
</dbReference>
<dbReference type="RefSeq" id="WP_043631350.1">
    <property type="nucleotide sequence ID" value="NZ_CP061849.1"/>
</dbReference>
<keyword evidence="1" id="KW-0175">Coiled coil</keyword>
<feature type="coiled-coil region" evidence="1">
    <location>
        <begin position="73"/>
        <end position="100"/>
    </location>
</feature>
<sequence length="128" mass="15570">MQAFENIRINGFCEQRTHNPDKQFVLFNMYLTLNQAPPCEWKDLFNEARRLPRQKVWRKAWVEADALVVYCQPEELQQQIELLKQDIEQANRQYRQLLKLRQPRGSQVEQEESSERQLIHRLSQQLRF</sequence>
<dbReference type="AlphaFoldDB" id="A0A1W0CD06"/>